<reference evidence="17 18" key="1">
    <citation type="submission" date="2022-10" db="EMBL/GenBank/DDBJ databases">
        <title>paucibacter sp. hw8 Genome sequencing.</title>
        <authorList>
            <person name="Park S."/>
        </authorList>
    </citation>
    <scope>NUCLEOTIDE SEQUENCE [LARGE SCALE GENOMIC DNA]</scope>
    <source>
        <strain evidence="18">hw8</strain>
    </source>
</reference>
<feature type="chain" id="PRO_5047412603" evidence="14">
    <location>
        <begin position="34"/>
        <end position="825"/>
    </location>
</feature>
<dbReference type="InterPro" id="IPR036942">
    <property type="entry name" value="Beta-barrel_TonB_sf"/>
</dbReference>
<evidence type="ECO:0000313" key="17">
    <source>
        <dbReference type="EMBL" id="MDC8784729.1"/>
    </source>
</evidence>
<dbReference type="Pfam" id="PF07715">
    <property type="entry name" value="Plug"/>
    <property type="match status" value="1"/>
</dbReference>
<dbReference type="InterPro" id="IPR000531">
    <property type="entry name" value="Beta-barrel_TonB"/>
</dbReference>
<dbReference type="PROSITE" id="PS51257">
    <property type="entry name" value="PROKAR_LIPOPROTEIN"/>
    <property type="match status" value="1"/>
</dbReference>
<evidence type="ECO:0000259" key="15">
    <source>
        <dbReference type="Pfam" id="PF00593"/>
    </source>
</evidence>
<keyword evidence="18" id="KW-1185">Reference proteome</keyword>
<dbReference type="PANTHER" id="PTHR30069">
    <property type="entry name" value="TONB-DEPENDENT OUTER MEMBRANE RECEPTOR"/>
    <property type="match status" value="1"/>
</dbReference>
<keyword evidence="9 12" id="KW-0472">Membrane</keyword>
<evidence type="ECO:0000256" key="11">
    <source>
        <dbReference type="ARBA" id="ARBA00023237"/>
    </source>
</evidence>
<sequence>MKTFPSRWAPRHAALACAQLCITLSLLPLTAQACTDCDCDDESPDAATSAAASIAHAVQAAASTTSAALAAPTMPVHALGLVLVTGSASTSFPSALPTTIESMTGAEISRSINATDAEDALKFLPSLLVRKRYIGDYNHAVLSTRASGTGNSARSLVFADGIPLSNLLGNGATFAPRWGMVTPEEIERVDVLYGPFSAAYSGNAAGAVVDYQTHMPKSFEAHLGLGVFVQPFKLYGSQADYGGHQASASVGDKAGALSWWVDVNRLDSKGQPLTFVTKPLSTTAASNTATGVSGAIPGLDKSNTPWLIVGAGTQYDTHQDHAKLKLRYDITPELAASYTLGGWNNNTVGQSESYLRDAADQPFYAAAANSGTLKASPINIGGKAYSLGANDFGQNRDSLRHQLQGASLKSNARGVFDFELTASRYDYARDESRAPLVARPGANAGGAGRITDLSGTGWRTWAAKGVLRPTGTGHVIDLGVQQEHYTWRQRTSDTPDWRNGAPTALFTAFSGETRLSSVYAQDAWNISPQLKTVLGLRLEEWTASNGSKTAASGTTVTYAHREAQHASPKAAIGYAVNDAWNLRLSTGRAVRMPTVNELYQGGVNSAGAYVPSDPSTNPDLKPEQGWTTELSATWAAGSQQLRSTLFHEDTRDALYSQTAIFDGKTVSSIQNIDRIRTVGVEWAYQGFDLGVQGLDLTGSLTYADSKILANSGYVSVPGDTVGKQQPRVPRWRATALISYQVNPALSVSYGLRYSGTQYGTLNNSDPNGYAYQGFSPVFTTDLRAQWKWAKQWTLAAGIDNLNNSTYWNFHPYPQRTMHAELKFDL</sequence>
<evidence type="ECO:0000256" key="5">
    <source>
        <dbReference type="ARBA" id="ARBA00022692"/>
    </source>
</evidence>
<keyword evidence="5 12" id="KW-0812">Transmembrane</keyword>
<evidence type="ECO:0000256" key="7">
    <source>
        <dbReference type="ARBA" id="ARBA00023065"/>
    </source>
</evidence>
<dbReference type="PROSITE" id="PS52016">
    <property type="entry name" value="TONB_DEPENDENT_REC_3"/>
    <property type="match status" value="1"/>
</dbReference>
<dbReference type="SUPFAM" id="SSF56935">
    <property type="entry name" value="Porins"/>
    <property type="match status" value="1"/>
</dbReference>
<dbReference type="InterPro" id="IPR012910">
    <property type="entry name" value="Plug_dom"/>
</dbReference>
<evidence type="ECO:0000256" key="6">
    <source>
        <dbReference type="ARBA" id="ARBA00022729"/>
    </source>
</evidence>
<comment type="caution">
    <text evidence="17">The sequence shown here is derived from an EMBL/GenBank/DDBJ whole genome shotgun (WGS) entry which is preliminary data.</text>
</comment>
<feature type="domain" description="TonB-dependent receptor-like beta-barrel" evidence="15">
    <location>
        <begin position="353"/>
        <end position="801"/>
    </location>
</feature>
<evidence type="ECO:0000256" key="12">
    <source>
        <dbReference type="PROSITE-ProRule" id="PRU01360"/>
    </source>
</evidence>
<evidence type="ECO:0000256" key="8">
    <source>
        <dbReference type="ARBA" id="ARBA00023077"/>
    </source>
</evidence>
<feature type="domain" description="TonB-dependent receptor plug" evidence="16">
    <location>
        <begin position="96"/>
        <end position="208"/>
    </location>
</feature>
<keyword evidence="10 17" id="KW-0675">Receptor</keyword>
<proteinExistence type="inferred from homology"/>
<comment type="similarity">
    <text evidence="2 12 13">Belongs to the TonB-dependent receptor family.</text>
</comment>
<evidence type="ECO:0000313" key="18">
    <source>
        <dbReference type="Proteomes" id="UP001219862"/>
    </source>
</evidence>
<evidence type="ECO:0000256" key="14">
    <source>
        <dbReference type="SAM" id="SignalP"/>
    </source>
</evidence>
<organism evidence="17 18">
    <name type="scientific">Roseateles koreensis</name>
    <dbReference type="NCBI Taxonomy" id="2987526"/>
    <lineage>
        <taxon>Bacteria</taxon>
        <taxon>Pseudomonadati</taxon>
        <taxon>Pseudomonadota</taxon>
        <taxon>Betaproteobacteria</taxon>
        <taxon>Burkholderiales</taxon>
        <taxon>Sphaerotilaceae</taxon>
        <taxon>Roseateles</taxon>
    </lineage>
</organism>
<accession>A0ABT5KP93</accession>
<dbReference type="InterPro" id="IPR039426">
    <property type="entry name" value="TonB-dep_rcpt-like"/>
</dbReference>
<gene>
    <name evidence="17" type="ORF">PRZ01_05950</name>
</gene>
<dbReference type="InterPro" id="IPR037066">
    <property type="entry name" value="Plug_dom_sf"/>
</dbReference>
<evidence type="ECO:0000256" key="1">
    <source>
        <dbReference type="ARBA" id="ARBA00004571"/>
    </source>
</evidence>
<keyword evidence="8 13" id="KW-0798">TonB box</keyword>
<dbReference type="RefSeq" id="WP_273595847.1">
    <property type="nucleotide sequence ID" value="NZ_JAQQXS010000004.1"/>
</dbReference>
<comment type="subcellular location">
    <subcellularLocation>
        <location evidence="1 12">Cell outer membrane</location>
        <topology evidence="1 12">Multi-pass membrane protein</topology>
    </subcellularLocation>
</comment>
<dbReference type="EMBL" id="JAQQXS010000004">
    <property type="protein sequence ID" value="MDC8784729.1"/>
    <property type="molecule type" value="Genomic_DNA"/>
</dbReference>
<keyword evidence="3 12" id="KW-0813">Transport</keyword>
<evidence type="ECO:0000259" key="16">
    <source>
        <dbReference type="Pfam" id="PF07715"/>
    </source>
</evidence>
<dbReference type="Gene3D" id="2.170.130.10">
    <property type="entry name" value="TonB-dependent receptor, plug domain"/>
    <property type="match status" value="1"/>
</dbReference>
<keyword evidence="7" id="KW-0406">Ion transport</keyword>
<evidence type="ECO:0000256" key="3">
    <source>
        <dbReference type="ARBA" id="ARBA00022448"/>
    </source>
</evidence>
<dbReference type="Proteomes" id="UP001219862">
    <property type="component" value="Unassembled WGS sequence"/>
</dbReference>
<evidence type="ECO:0000256" key="10">
    <source>
        <dbReference type="ARBA" id="ARBA00023170"/>
    </source>
</evidence>
<evidence type="ECO:0000256" key="2">
    <source>
        <dbReference type="ARBA" id="ARBA00009810"/>
    </source>
</evidence>
<name>A0ABT5KP93_9BURK</name>
<keyword evidence="4 12" id="KW-1134">Transmembrane beta strand</keyword>
<dbReference type="Pfam" id="PF00593">
    <property type="entry name" value="TonB_dep_Rec_b-barrel"/>
    <property type="match status" value="1"/>
</dbReference>
<evidence type="ECO:0000256" key="4">
    <source>
        <dbReference type="ARBA" id="ARBA00022452"/>
    </source>
</evidence>
<feature type="signal peptide" evidence="14">
    <location>
        <begin position="1"/>
        <end position="33"/>
    </location>
</feature>
<protein>
    <submittedName>
        <fullName evidence="17">TonB-dependent receptor</fullName>
    </submittedName>
</protein>
<evidence type="ECO:0000256" key="9">
    <source>
        <dbReference type="ARBA" id="ARBA00023136"/>
    </source>
</evidence>
<keyword evidence="11 12" id="KW-0998">Cell outer membrane</keyword>
<dbReference type="Gene3D" id="2.40.170.20">
    <property type="entry name" value="TonB-dependent receptor, beta-barrel domain"/>
    <property type="match status" value="1"/>
</dbReference>
<evidence type="ECO:0000256" key="13">
    <source>
        <dbReference type="RuleBase" id="RU003357"/>
    </source>
</evidence>
<keyword evidence="6 14" id="KW-0732">Signal</keyword>
<dbReference type="PANTHER" id="PTHR30069:SF53">
    <property type="entry name" value="COLICIN I RECEPTOR-RELATED"/>
    <property type="match status" value="1"/>
</dbReference>